<keyword evidence="1" id="KW-1133">Transmembrane helix</keyword>
<protein>
    <submittedName>
        <fullName evidence="2">Uncharacterized protein</fullName>
    </submittedName>
</protein>
<name>A0A174IK81_9FIRM</name>
<evidence type="ECO:0000256" key="1">
    <source>
        <dbReference type="SAM" id="Phobius"/>
    </source>
</evidence>
<feature type="transmembrane region" description="Helical" evidence="1">
    <location>
        <begin position="6"/>
        <end position="25"/>
    </location>
</feature>
<evidence type="ECO:0000313" key="3">
    <source>
        <dbReference type="Proteomes" id="UP000095651"/>
    </source>
</evidence>
<keyword evidence="1" id="KW-0472">Membrane</keyword>
<reference evidence="2 3" key="1">
    <citation type="submission" date="2015-09" db="EMBL/GenBank/DDBJ databases">
        <authorList>
            <consortium name="Pathogen Informatics"/>
        </authorList>
    </citation>
    <scope>NUCLEOTIDE SEQUENCE [LARGE SCALE GENOMIC DNA]</scope>
    <source>
        <strain evidence="2 3">2789STDY5608850</strain>
    </source>
</reference>
<evidence type="ECO:0000313" key="2">
    <source>
        <dbReference type="EMBL" id="CUO87772.1"/>
    </source>
</evidence>
<dbReference type="Proteomes" id="UP000095651">
    <property type="component" value="Unassembled WGS sequence"/>
</dbReference>
<dbReference type="RefSeq" id="WP_055658179.1">
    <property type="nucleotide sequence ID" value="NZ_CABIXC010000013.1"/>
</dbReference>
<organism evidence="2 3">
    <name type="scientific">Hungatella hathewayi</name>
    <dbReference type="NCBI Taxonomy" id="154046"/>
    <lineage>
        <taxon>Bacteria</taxon>
        <taxon>Bacillati</taxon>
        <taxon>Bacillota</taxon>
        <taxon>Clostridia</taxon>
        <taxon>Lachnospirales</taxon>
        <taxon>Lachnospiraceae</taxon>
        <taxon>Hungatella</taxon>
    </lineage>
</organism>
<proteinExistence type="predicted"/>
<feature type="transmembrane region" description="Helical" evidence="1">
    <location>
        <begin position="170"/>
        <end position="196"/>
    </location>
</feature>
<feature type="transmembrane region" description="Helical" evidence="1">
    <location>
        <begin position="143"/>
        <end position="164"/>
    </location>
</feature>
<dbReference type="AlphaFoldDB" id="A0A174IK81"/>
<sequence>MEIFGNIIVSIITASLTFIITRYEIYKKRPTNKLEISYNKFYYPALVWGEKLNFTCTAYDNYVSQVKTRIKAYDKYVTGETKKLFRKLEESLIDHKNTVAAYEKFYKDIKHNNQKLRSEIGYIEPNYIEKFIAKSTTEKFSTVLPIIYIAYALFTYASVVYFGMNNRVTLYFVGTGTVILFILAIIFIVVAIIELINDLKIFIRRKKVVRRIRKKDLYKYK</sequence>
<keyword evidence="1" id="KW-0812">Transmembrane</keyword>
<gene>
    <name evidence="2" type="ORF">ERS852407_04264</name>
</gene>
<dbReference type="EMBL" id="CYZE01000013">
    <property type="protein sequence ID" value="CUO87772.1"/>
    <property type="molecule type" value="Genomic_DNA"/>
</dbReference>
<accession>A0A174IK81</accession>